<evidence type="ECO:0008006" key="3">
    <source>
        <dbReference type="Google" id="ProtNLM"/>
    </source>
</evidence>
<dbReference type="PANTHER" id="PTHR33710">
    <property type="entry name" value="BNAC02G09200D PROTEIN"/>
    <property type="match status" value="1"/>
</dbReference>
<reference evidence="1" key="2">
    <citation type="submission" date="2021-12" db="EMBL/GenBank/DDBJ databases">
        <title>Resequencing data analysis of finger millet.</title>
        <authorList>
            <person name="Hatakeyama M."/>
            <person name="Aluri S."/>
            <person name="Balachadran M.T."/>
            <person name="Sivarajan S.R."/>
            <person name="Poveda L."/>
            <person name="Shimizu-Inatsugi R."/>
            <person name="Schlapbach R."/>
            <person name="Sreeman S.M."/>
            <person name="Shimizu K.K."/>
        </authorList>
    </citation>
    <scope>NUCLEOTIDE SEQUENCE</scope>
</reference>
<keyword evidence="2" id="KW-1185">Reference proteome</keyword>
<name>A0AAV5D5Y5_ELECO</name>
<proteinExistence type="predicted"/>
<evidence type="ECO:0000313" key="2">
    <source>
        <dbReference type="Proteomes" id="UP001054889"/>
    </source>
</evidence>
<dbReference type="AlphaFoldDB" id="A0AAV5D5Y5"/>
<dbReference type="PANTHER" id="PTHR33710:SF79">
    <property type="entry name" value="OS06G0205337 PROTEIN"/>
    <property type="match status" value="1"/>
</dbReference>
<accession>A0AAV5D5Y5</accession>
<dbReference type="Gene3D" id="3.60.10.10">
    <property type="entry name" value="Endonuclease/exonuclease/phosphatase"/>
    <property type="match status" value="1"/>
</dbReference>
<evidence type="ECO:0000313" key="1">
    <source>
        <dbReference type="EMBL" id="GJN05670.1"/>
    </source>
</evidence>
<organism evidence="1 2">
    <name type="scientific">Eleusine coracana subsp. coracana</name>
    <dbReference type="NCBI Taxonomy" id="191504"/>
    <lineage>
        <taxon>Eukaryota</taxon>
        <taxon>Viridiplantae</taxon>
        <taxon>Streptophyta</taxon>
        <taxon>Embryophyta</taxon>
        <taxon>Tracheophyta</taxon>
        <taxon>Spermatophyta</taxon>
        <taxon>Magnoliopsida</taxon>
        <taxon>Liliopsida</taxon>
        <taxon>Poales</taxon>
        <taxon>Poaceae</taxon>
        <taxon>PACMAD clade</taxon>
        <taxon>Chloridoideae</taxon>
        <taxon>Cynodonteae</taxon>
        <taxon>Eleusininae</taxon>
        <taxon>Eleusine</taxon>
    </lineage>
</organism>
<dbReference type="InterPro" id="IPR036691">
    <property type="entry name" value="Endo/exonu/phosph_ase_sf"/>
</dbReference>
<comment type="caution">
    <text evidence="1">The sequence shown here is derived from an EMBL/GenBank/DDBJ whole genome shotgun (WGS) entry which is preliminary data.</text>
</comment>
<gene>
    <name evidence="1" type="primary">ga23320</name>
    <name evidence="1" type="ORF">PR202_ga23320</name>
</gene>
<dbReference type="Proteomes" id="UP001054889">
    <property type="component" value="Unassembled WGS sequence"/>
</dbReference>
<dbReference type="SUPFAM" id="SSF56219">
    <property type="entry name" value="DNase I-like"/>
    <property type="match status" value="1"/>
</dbReference>
<sequence length="107" mass="12211">MYGDPHHLNTTSIWQEIEAFVLMNPNLPTFCMGDLNNIMHLNEKSGPNPANAARIRNFCCLVKNCGFFDLGYSGPAYTWTNKRFSTNPTYQRLDRCLANAEWCTAFP</sequence>
<reference evidence="1" key="1">
    <citation type="journal article" date="2018" name="DNA Res.">
        <title>Multiple hybrid de novo genome assembly of finger millet, an orphan allotetraploid crop.</title>
        <authorList>
            <person name="Hatakeyama M."/>
            <person name="Aluri S."/>
            <person name="Balachadran M.T."/>
            <person name="Sivarajan S.R."/>
            <person name="Patrignani A."/>
            <person name="Gruter S."/>
            <person name="Poveda L."/>
            <person name="Shimizu-Inatsugi R."/>
            <person name="Baeten J."/>
            <person name="Francoijs K.J."/>
            <person name="Nataraja K.N."/>
            <person name="Reddy Y.A.N."/>
            <person name="Phadnis S."/>
            <person name="Ravikumar R.L."/>
            <person name="Schlapbach R."/>
            <person name="Sreeman S.M."/>
            <person name="Shimizu K.K."/>
        </authorList>
    </citation>
    <scope>NUCLEOTIDE SEQUENCE</scope>
</reference>
<dbReference type="EMBL" id="BQKI01000012">
    <property type="protein sequence ID" value="GJN05670.1"/>
    <property type="molecule type" value="Genomic_DNA"/>
</dbReference>
<protein>
    <recommendedName>
        <fullName evidence="3">Endonuclease/exonuclease/phosphatase domain-containing protein</fullName>
    </recommendedName>
</protein>